<evidence type="ECO:0000259" key="3">
    <source>
        <dbReference type="Pfam" id="PF11774"/>
    </source>
</evidence>
<organism evidence="5 6">
    <name type="scientific">Phytomonospora endophytica</name>
    <dbReference type="NCBI Taxonomy" id="714109"/>
    <lineage>
        <taxon>Bacteria</taxon>
        <taxon>Bacillati</taxon>
        <taxon>Actinomycetota</taxon>
        <taxon>Actinomycetes</taxon>
        <taxon>Micromonosporales</taxon>
        <taxon>Micromonosporaceae</taxon>
        <taxon>Phytomonospora</taxon>
    </lineage>
</organism>
<dbReference type="InterPro" id="IPR042261">
    <property type="entry name" value="Lsr2-like_dimerization"/>
</dbReference>
<feature type="domain" description="Lsr2 dimerization" evidence="3">
    <location>
        <begin position="1"/>
        <end position="57"/>
    </location>
</feature>
<evidence type="ECO:0000256" key="2">
    <source>
        <dbReference type="SAM" id="MobiDB-lite"/>
    </source>
</evidence>
<feature type="compositionally biased region" description="Basic and acidic residues" evidence="2">
    <location>
        <begin position="79"/>
        <end position="105"/>
    </location>
</feature>
<dbReference type="AlphaFoldDB" id="A0A841G2I0"/>
<evidence type="ECO:0000313" key="6">
    <source>
        <dbReference type="Proteomes" id="UP000548476"/>
    </source>
</evidence>
<keyword evidence="1" id="KW-0238">DNA-binding</keyword>
<dbReference type="Pfam" id="PF11774">
    <property type="entry name" value="Lsr2"/>
    <property type="match status" value="1"/>
</dbReference>
<reference evidence="5 6" key="1">
    <citation type="submission" date="2020-08" db="EMBL/GenBank/DDBJ databases">
        <title>Genomic Encyclopedia of Type Strains, Phase IV (KMG-IV): sequencing the most valuable type-strain genomes for metagenomic binning, comparative biology and taxonomic classification.</title>
        <authorList>
            <person name="Goeker M."/>
        </authorList>
    </citation>
    <scope>NUCLEOTIDE SEQUENCE [LARGE SCALE GENOMIC DNA]</scope>
    <source>
        <strain evidence="5 6">YIM 65646</strain>
    </source>
</reference>
<dbReference type="InterPro" id="IPR024412">
    <property type="entry name" value="Lsr2_dim_dom"/>
</dbReference>
<dbReference type="RefSeq" id="WP_184792924.1">
    <property type="nucleotide sequence ID" value="NZ_BONT01000086.1"/>
</dbReference>
<dbReference type="InterPro" id="IPR055370">
    <property type="entry name" value="Lsr2_DNA-bd"/>
</dbReference>
<feature type="domain" description="Lsr2 DNA-binding" evidence="4">
    <location>
        <begin position="80"/>
        <end position="115"/>
    </location>
</feature>
<accession>A0A841G2I0</accession>
<protein>
    <recommendedName>
        <fullName evidence="7">Lsr2 protein</fullName>
    </recommendedName>
</protein>
<dbReference type="GO" id="GO:0016746">
    <property type="term" value="F:acyltransferase activity"/>
    <property type="evidence" value="ECO:0007669"/>
    <property type="project" value="InterPro"/>
</dbReference>
<feature type="region of interest" description="Disordered" evidence="2">
    <location>
        <begin position="62"/>
        <end position="105"/>
    </location>
</feature>
<dbReference type="InterPro" id="IPR036625">
    <property type="entry name" value="E3-bd_dom_sf"/>
</dbReference>
<dbReference type="Gene3D" id="3.30.60.230">
    <property type="entry name" value="Lsr2, dimerization domain"/>
    <property type="match status" value="1"/>
</dbReference>
<name>A0A841G2I0_9ACTN</name>
<comment type="caution">
    <text evidence="5">The sequence shown here is derived from an EMBL/GenBank/DDBJ whole genome shotgun (WGS) entry which is preliminary data.</text>
</comment>
<dbReference type="EMBL" id="JACHGT010000026">
    <property type="protein sequence ID" value="MBB6039847.1"/>
    <property type="molecule type" value="Genomic_DNA"/>
</dbReference>
<gene>
    <name evidence="5" type="ORF">HNR73_007746</name>
</gene>
<evidence type="ECO:0008006" key="7">
    <source>
        <dbReference type="Google" id="ProtNLM"/>
    </source>
</evidence>
<proteinExistence type="predicted"/>
<evidence type="ECO:0000259" key="4">
    <source>
        <dbReference type="Pfam" id="PF23359"/>
    </source>
</evidence>
<dbReference type="Gene3D" id="4.10.320.10">
    <property type="entry name" value="E3-binding domain"/>
    <property type="match status" value="1"/>
</dbReference>
<sequence>MAQKVQVILVDDLDGGKADESVKFGLDGKIYEIDLAADKAQTLREALADYVAAGRPIGRFPSVGGKAPVGVPGRAVRPTTDREQNKAIRDWAKSKGKPVSDRGRIPQEIIDEYHAQAGH</sequence>
<evidence type="ECO:0000313" key="5">
    <source>
        <dbReference type="EMBL" id="MBB6039847.1"/>
    </source>
</evidence>
<dbReference type="Pfam" id="PF23359">
    <property type="entry name" value="Lsr2_DNA-bd"/>
    <property type="match status" value="1"/>
</dbReference>
<dbReference type="GO" id="GO:0003677">
    <property type="term" value="F:DNA binding"/>
    <property type="evidence" value="ECO:0007669"/>
    <property type="project" value="UniProtKB-KW"/>
</dbReference>
<evidence type="ECO:0000256" key="1">
    <source>
        <dbReference type="ARBA" id="ARBA00023125"/>
    </source>
</evidence>
<keyword evidence="6" id="KW-1185">Reference proteome</keyword>
<dbReference type="Proteomes" id="UP000548476">
    <property type="component" value="Unassembled WGS sequence"/>
</dbReference>